<protein>
    <submittedName>
        <fullName evidence="2">Uncharacterized protein</fullName>
    </submittedName>
</protein>
<feature type="region of interest" description="Disordered" evidence="1">
    <location>
        <begin position="1"/>
        <end position="37"/>
    </location>
</feature>
<dbReference type="EMBL" id="LAZR01000100">
    <property type="protein sequence ID" value="KKN91842.1"/>
    <property type="molecule type" value="Genomic_DNA"/>
</dbReference>
<dbReference type="AlphaFoldDB" id="A0A0F9UWK6"/>
<evidence type="ECO:0000256" key="1">
    <source>
        <dbReference type="SAM" id="MobiDB-lite"/>
    </source>
</evidence>
<feature type="compositionally biased region" description="Basic and acidic residues" evidence="1">
    <location>
        <begin position="24"/>
        <end position="37"/>
    </location>
</feature>
<reference evidence="2" key="1">
    <citation type="journal article" date="2015" name="Nature">
        <title>Complex archaea that bridge the gap between prokaryotes and eukaryotes.</title>
        <authorList>
            <person name="Spang A."/>
            <person name="Saw J.H."/>
            <person name="Jorgensen S.L."/>
            <person name="Zaremba-Niedzwiedzka K."/>
            <person name="Martijn J."/>
            <person name="Lind A.E."/>
            <person name="van Eijk R."/>
            <person name="Schleper C."/>
            <person name="Guy L."/>
            <person name="Ettema T.J."/>
        </authorList>
    </citation>
    <scope>NUCLEOTIDE SEQUENCE</scope>
</reference>
<evidence type="ECO:0000313" key="2">
    <source>
        <dbReference type="EMBL" id="KKN91842.1"/>
    </source>
</evidence>
<comment type="caution">
    <text evidence="2">The sequence shown here is derived from an EMBL/GenBank/DDBJ whole genome shotgun (WGS) entry which is preliminary data.</text>
</comment>
<gene>
    <name evidence="2" type="ORF">LCGC14_0215180</name>
</gene>
<name>A0A0F9UWK6_9ZZZZ</name>
<accession>A0A0F9UWK6</accession>
<sequence length="37" mass="4295">MVRPIQQVPVRGPERPLRASRRQGRPERVEGRRSSLS</sequence>
<proteinExistence type="predicted"/>
<organism evidence="2">
    <name type="scientific">marine sediment metagenome</name>
    <dbReference type="NCBI Taxonomy" id="412755"/>
    <lineage>
        <taxon>unclassified sequences</taxon>
        <taxon>metagenomes</taxon>
        <taxon>ecological metagenomes</taxon>
    </lineage>
</organism>